<dbReference type="SMART" id="SM01381">
    <property type="entry name" value="7TM_GPCR_Srsx"/>
    <property type="match status" value="1"/>
</dbReference>
<evidence type="ECO:0000256" key="9">
    <source>
        <dbReference type="SAM" id="Phobius"/>
    </source>
</evidence>
<evidence type="ECO:0000256" key="6">
    <source>
        <dbReference type="ARBA" id="ARBA00023136"/>
    </source>
</evidence>
<feature type="transmembrane region" description="Helical" evidence="9">
    <location>
        <begin position="234"/>
        <end position="258"/>
    </location>
</feature>
<evidence type="ECO:0000256" key="4">
    <source>
        <dbReference type="ARBA" id="ARBA00022989"/>
    </source>
</evidence>
<accession>A0AAD7ZCJ0</accession>
<reference evidence="11" key="1">
    <citation type="journal article" date="2023" name="IScience">
        <title>Live-bearing cockroach genome reveals convergent evolutionary mechanisms linked to viviparity in insects and beyond.</title>
        <authorList>
            <person name="Fouks B."/>
            <person name="Harrison M.C."/>
            <person name="Mikhailova A.A."/>
            <person name="Marchal E."/>
            <person name="English S."/>
            <person name="Carruthers M."/>
            <person name="Jennings E.C."/>
            <person name="Chiamaka E.L."/>
            <person name="Frigard R.A."/>
            <person name="Pippel M."/>
            <person name="Attardo G.M."/>
            <person name="Benoit J.B."/>
            <person name="Bornberg-Bauer E."/>
            <person name="Tobe S.S."/>
        </authorList>
    </citation>
    <scope>NUCLEOTIDE SEQUENCE</scope>
    <source>
        <strain evidence="11">Stay&amp;Tobe</strain>
    </source>
</reference>
<dbReference type="Proteomes" id="UP001233999">
    <property type="component" value="Unassembled WGS sequence"/>
</dbReference>
<proteinExistence type="inferred from homology"/>
<dbReference type="PROSITE" id="PS50262">
    <property type="entry name" value="G_PROTEIN_RECEP_F1_2"/>
    <property type="match status" value="1"/>
</dbReference>
<keyword evidence="5" id="KW-0297">G-protein coupled receptor</keyword>
<evidence type="ECO:0000313" key="11">
    <source>
        <dbReference type="EMBL" id="KAJ9577478.1"/>
    </source>
</evidence>
<dbReference type="GO" id="GO:0004930">
    <property type="term" value="F:G protein-coupled receptor activity"/>
    <property type="evidence" value="ECO:0007669"/>
    <property type="project" value="UniProtKB-KW"/>
</dbReference>
<dbReference type="PANTHER" id="PTHR45695">
    <property type="entry name" value="LEUCOKININ RECEPTOR-RELATED"/>
    <property type="match status" value="1"/>
</dbReference>
<dbReference type="GO" id="GO:0005886">
    <property type="term" value="C:plasma membrane"/>
    <property type="evidence" value="ECO:0007669"/>
    <property type="project" value="TreeGrafter"/>
</dbReference>
<comment type="similarity">
    <text evidence="2">Belongs to the G-protein coupled receptor 1 family.</text>
</comment>
<keyword evidence="6 9" id="KW-0472">Membrane</keyword>
<keyword evidence="4 9" id="KW-1133">Transmembrane helix</keyword>
<evidence type="ECO:0000256" key="7">
    <source>
        <dbReference type="ARBA" id="ARBA00023170"/>
    </source>
</evidence>
<dbReference type="InterPro" id="IPR017452">
    <property type="entry name" value="GPCR_Rhodpsn_7TM"/>
</dbReference>
<evidence type="ECO:0000313" key="12">
    <source>
        <dbReference type="Proteomes" id="UP001233999"/>
    </source>
</evidence>
<keyword evidence="3 9" id="KW-0812">Transmembrane</keyword>
<comment type="subcellular location">
    <subcellularLocation>
        <location evidence="1">Membrane</location>
        <topology evidence="1">Multi-pass membrane protein</topology>
    </subcellularLocation>
</comment>
<protein>
    <recommendedName>
        <fullName evidence="10">G-protein coupled receptors family 1 profile domain-containing protein</fullName>
    </recommendedName>
</protein>
<keyword evidence="7" id="KW-0675">Receptor</keyword>
<keyword evidence="12" id="KW-1185">Reference proteome</keyword>
<keyword evidence="8" id="KW-0807">Transducer</keyword>
<evidence type="ECO:0000259" key="10">
    <source>
        <dbReference type="PROSITE" id="PS50262"/>
    </source>
</evidence>
<feature type="transmembrane region" description="Helical" evidence="9">
    <location>
        <begin position="321"/>
        <end position="340"/>
    </location>
</feature>
<reference evidence="11" key="2">
    <citation type="submission" date="2023-05" db="EMBL/GenBank/DDBJ databases">
        <authorList>
            <person name="Fouks B."/>
        </authorList>
    </citation>
    <scope>NUCLEOTIDE SEQUENCE</scope>
    <source>
        <strain evidence="11">Stay&amp;Tobe</strain>
        <tissue evidence="11">Testes</tissue>
    </source>
</reference>
<dbReference type="CDD" id="cd00637">
    <property type="entry name" value="7tm_classA_rhodopsin-like"/>
    <property type="match status" value="1"/>
</dbReference>
<name>A0AAD7ZCJ0_DIPPU</name>
<evidence type="ECO:0000256" key="5">
    <source>
        <dbReference type="ARBA" id="ARBA00023040"/>
    </source>
</evidence>
<gene>
    <name evidence="11" type="ORF">L9F63_005979</name>
</gene>
<organism evidence="11 12">
    <name type="scientific">Diploptera punctata</name>
    <name type="common">Pacific beetle cockroach</name>
    <dbReference type="NCBI Taxonomy" id="6984"/>
    <lineage>
        <taxon>Eukaryota</taxon>
        <taxon>Metazoa</taxon>
        <taxon>Ecdysozoa</taxon>
        <taxon>Arthropoda</taxon>
        <taxon>Hexapoda</taxon>
        <taxon>Insecta</taxon>
        <taxon>Pterygota</taxon>
        <taxon>Neoptera</taxon>
        <taxon>Polyneoptera</taxon>
        <taxon>Dictyoptera</taxon>
        <taxon>Blattodea</taxon>
        <taxon>Blaberoidea</taxon>
        <taxon>Blaberidae</taxon>
        <taxon>Diplopterinae</taxon>
        <taxon>Diploptera</taxon>
    </lineage>
</organism>
<comment type="caution">
    <text evidence="11">The sequence shown here is derived from an EMBL/GenBank/DDBJ whole genome shotgun (WGS) entry which is preliminary data.</text>
</comment>
<dbReference type="EMBL" id="JASPKZ010009357">
    <property type="protein sequence ID" value="KAJ9577478.1"/>
    <property type="molecule type" value="Genomic_DNA"/>
</dbReference>
<dbReference type="SUPFAM" id="SSF81321">
    <property type="entry name" value="Family A G protein-coupled receptor-like"/>
    <property type="match status" value="1"/>
</dbReference>
<feature type="transmembrane region" description="Helical" evidence="9">
    <location>
        <begin position="278"/>
        <end position="300"/>
    </location>
</feature>
<feature type="transmembrane region" description="Helical" evidence="9">
    <location>
        <begin position="153"/>
        <end position="171"/>
    </location>
</feature>
<dbReference type="PRINTS" id="PR00237">
    <property type="entry name" value="GPCRRHODOPSN"/>
</dbReference>
<evidence type="ECO:0000256" key="2">
    <source>
        <dbReference type="ARBA" id="ARBA00010663"/>
    </source>
</evidence>
<dbReference type="Pfam" id="PF00001">
    <property type="entry name" value="7tm_1"/>
    <property type="match status" value="1"/>
</dbReference>
<dbReference type="AlphaFoldDB" id="A0AAD7ZCJ0"/>
<sequence length="450" mass="51752">MCNATEAIYMDLNYSKAEIMMLQIQMGPLNQSYVWELIVKQQTDLVDDVEKYIKNAEKLLKFLNEQNITNIFLSGLFIDHTNLDHLNNIFDKEMKNLVYYQDKKSLWNKIDVIRFDIKLAIFSFLFIVGAIGNIILILVFIKYKDMRTTANIMLINLSVVDCICLLFNILLSYLDSVFMWSLGTGGCQVYYFIRYITIFVSTYSVVMISIQRFLAVTRFPKADGCTIGEKTKSILMLSAVWILGILYSLPHLIFSDIVLGMCFDVNDEIVGITVTTDLVVICILPSFIMAAFSFLTAAKIKKSVSNPTGEKTGQEQVRNNRMVSAHVLTALAVLFVISYFPTSLFHFVSFQFGVDLAALEIYCVIDLILYTLRFTNSCLNPIALCVMSGKYRKYFKENTFLFQDSPWSSKYTSIKRHFSIHFRIKNTGQVKMLCRFSEIYYVKCNEHIIL</sequence>
<dbReference type="InterPro" id="IPR000276">
    <property type="entry name" value="GPCR_Rhodpsn"/>
</dbReference>
<dbReference type="Gene3D" id="1.20.1070.10">
    <property type="entry name" value="Rhodopsin 7-helix transmembrane proteins"/>
    <property type="match status" value="1"/>
</dbReference>
<feature type="domain" description="G-protein coupled receptors family 1 profile" evidence="10">
    <location>
        <begin position="132"/>
        <end position="384"/>
    </location>
</feature>
<feature type="transmembrane region" description="Helical" evidence="9">
    <location>
        <begin position="119"/>
        <end position="141"/>
    </location>
</feature>
<evidence type="ECO:0000256" key="1">
    <source>
        <dbReference type="ARBA" id="ARBA00004141"/>
    </source>
</evidence>
<evidence type="ECO:0000256" key="3">
    <source>
        <dbReference type="ARBA" id="ARBA00022692"/>
    </source>
</evidence>
<dbReference type="PANTHER" id="PTHR45695:SF15">
    <property type="entry name" value="OPSIN RH2"/>
    <property type="match status" value="1"/>
</dbReference>
<evidence type="ECO:0000256" key="8">
    <source>
        <dbReference type="ARBA" id="ARBA00023224"/>
    </source>
</evidence>
<feature type="transmembrane region" description="Helical" evidence="9">
    <location>
        <begin position="191"/>
        <end position="214"/>
    </location>
</feature>